<feature type="domain" description="THAP4-like heme-binding" evidence="3">
    <location>
        <begin position="87"/>
        <end position="193"/>
    </location>
</feature>
<organism evidence="4">
    <name type="scientific">Spirodela intermedia</name>
    <name type="common">Intermediate duckweed</name>
    <dbReference type="NCBI Taxonomy" id="51605"/>
    <lineage>
        <taxon>Eukaryota</taxon>
        <taxon>Viridiplantae</taxon>
        <taxon>Streptophyta</taxon>
        <taxon>Embryophyta</taxon>
        <taxon>Tracheophyta</taxon>
        <taxon>Spermatophyta</taxon>
        <taxon>Magnoliopsida</taxon>
        <taxon>Liliopsida</taxon>
        <taxon>Araceae</taxon>
        <taxon>Lemnoideae</taxon>
        <taxon>Spirodela</taxon>
    </lineage>
</organism>
<name>A0A7I8J8H1_SPIIN</name>
<dbReference type="Pfam" id="PF08768">
    <property type="entry name" value="THAP4_heme-bd"/>
    <property type="match status" value="1"/>
</dbReference>
<evidence type="ECO:0000313" key="4">
    <source>
        <dbReference type="EMBL" id="CAA2626421.1"/>
    </source>
</evidence>
<evidence type="ECO:0000256" key="1">
    <source>
        <dbReference type="ARBA" id="ARBA00036993"/>
    </source>
</evidence>
<sequence>MEGEGRSGGPPGPAPQPPLHPAVAPLSFLLGRWRGEGEGGFPTSIPSDMERKSNSLTLERGCLFLLPILDGILYLNVKSFVGFVMGSEQPVIAYSQKTWKLASGEPMHSESGYWRPKPDGAIEVVLAQSTGIVEVQKGTYDAEKKIIKLKSELVGNVEDNKGFEVTNGELSYIVQMATLLTTLQPHLKATLAKL</sequence>
<dbReference type="InterPro" id="IPR045165">
    <property type="entry name" value="Nitrobindin"/>
</dbReference>
<evidence type="ECO:0000313" key="5">
    <source>
        <dbReference type="Proteomes" id="UP001189122"/>
    </source>
</evidence>
<evidence type="ECO:0000256" key="2">
    <source>
        <dbReference type="SAM" id="MobiDB-lite"/>
    </source>
</evidence>
<dbReference type="InterPro" id="IPR014878">
    <property type="entry name" value="THAP4-like_heme-bd"/>
</dbReference>
<dbReference type="EMBL" id="LR743596">
    <property type="protein sequence ID" value="CAA2626421.1"/>
    <property type="molecule type" value="Genomic_DNA"/>
</dbReference>
<feature type="region of interest" description="Disordered" evidence="2">
    <location>
        <begin position="1"/>
        <end position="20"/>
    </location>
</feature>
<dbReference type="CDD" id="cd07828">
    <property type="entry name" value="lipocalin_heme-bd-THAP4-like"/>
    <property type="match status" value="1"/>
</dbReference>
<proteinExistence type="predicted"/>
<dbReference type="EMBL" id="CACRZD030000009">
    <property type="protein sequence ID" value="CAA6665732.1"/>
    <property type="molecule type" value="Genomic_DNA"/>
</dbReference>
<keyword evidence="5" id="KW-1185">Reference proteome</keyword>
<dbReference type="InterPro" id="IPR012674">
    <property type="entry name" value="Calycin"/>
</dbReference>
<dbReference type="PANTHER" id="PTHR15854">
    <property type="entry name" value="THAP4 PROTEIN"/>
    <property type="match status" value="1"/>
</dbReference>
<dbReference type="Gene3D" id="2.40.128.20">
    <property type="match status" value="1"/>
</dbReference>
<protein>
    <recommendedName>
        <fullName evidence="3">THAP4-like heme-binding domain-containing protein</fullName>
    </recommendedName>
</protein>
<gene>
    <name evidence="4" type="ORF">SI7747_09012121</name>
</gene>
<dbReference type="AlphaFoldDB" id="A0A7I8J8H1"/>
<reference evidence="4 5" key="1">
    <citation type="submission" date="2019-12" db="EMBL/GenBank/DDBJ databases">
        <authorList>
            <person name="Scholz U."/>
            <person name="Mascher M."/>
            <person name="Fiebig A."/>
        </authorList>
    </citation>
    <scope>NUCLEOTIDE SEQUENCE</scope>
</reference>
<accession>A0A7I8J8H1</accession>
<comment type="catalytic activity">
    <reaction evidence="1">
        <text>peroxynitrite = nitrate</text>
        <dbReference type="Rhea" id="RHEA:63116"/>
        <dbReference type="ChEBI" id="CHEBI:17632"/>
        <dbReference type="ChEBI" id="CHEBI:25941"/>
    </reaction>
    <physiologicalReaction direction="left-to-right" evidence="1">
        <dbReference type="Rhea" id="RHEA:63117"/>
    </physiologicalReaction>
</comment>
<dbReference type="SUPFAM" id="SSF50814">
    <property type="entry name" value="Lipocalins"/>
    <property type="match status" value="1"/>
</dbReference>
<dbReference type="PANTHER" id="PTHR15854:SF4">
    <property type="entry name" value="PEROXYNITRITE ISOMERASE THAP4"/>
    <property type="match status" value="1"/>
</dbReference>
<feature type="compositionally biased region" description="Pro residues" evidence="2">
    <location>
        <begin position="10"/>
        <end position="20"/>
    </location>
</feature>
<evidence type="ECO:0000259" key="3">
    <source>
        <dbReference type="Pfam" id="PF08768"/>
    </source>
</evidence>
<dbReference type="Proteomes" id="UP001189122">
    <property type="component" value="Unassembled WGS sequence"/>
</dbReference>